<dbReference type="GO" id="GO:0008408">
    <property type="term" value="F:3'-5' exonuclease activity"/>
    <property type="evidence" value="ECO:0007669"/>
    <property type="project" value="InterPro"/>
</dbReference>
<evidence type="ECO:0000313" key="9">
    <source>
        <dbReference type="EMBL" id="ERN06650.1"/>
    </source>
</evidence>
<comment type="similarity">
    <text evidence="2">Belongs to the REXO4 family.</text>
</comment>
<dbReference type="AlphaFoldDB" id="W1PHR4"/>
<dbReference type="Proteomes" id="UP000017836">
    <property type="component" value="Unassembled WGS sequence"/>
</dbReference>
<name>W1PHR4_AMBTC</name>
<evidence type="ECO:0000256" key="3">
    <source>
        <dbReference type="ARBA" id="ARBA00016937"/>
    </source>
</evidence>
<accession>W1PHR4</accession>
<evidence type="ECO:0000256" key="7">
    <source>
        <dbReference type="ARBA" id="ARBA00023242"/>
    </source>
</evidence>
<dbReference type="PANTHER" id="PTHR12801:SF122">
    <property type="entry name" value="RNA EXONUCLEASE 4"/>
    <property type="match status" value="1"/>
</dbReference>
<evidence type="ECO:0000256" key="6">
    <source>
        <dbReference type="ARBA" id="ARBA00022839"/>
    </source>
</evidence>
<keyword evidence="6" id="KW-0269">Exonuclease</keyword>
<dbReference type="CDD" id="cd06144">
    <property type="entry name" value="REX4_like"/>
    <property type="match status" value="1"/>
</dbReference>
<evidence type="ECO:0000259" key="8">
    <source>
        <dbReference type="SMART" id="SM00479"/>
    </source>
</evidence>
<dbReference type="GO" id="GO:0003676">
    <property type="term" value="F:nucleic acid binding"/>
    <property type="evidence" value="ECO:0007669"/>
    <property type="project" value="InterPro"/>
</dbReference>
<dbReference type="InterPro" id="IPR037431">
    <property type="entry name" value="REX4_DEDDh_dom"/>
</dbReference>
<evidence type="ECO:0000256" key="1">
    <source>
        <dbReference type="ARBA" id="ARBA00004123"/>
    </source>
</evidence>
<evidence type="ECO:0000256" key="4">
    <source>
        <dbReference type="ARBA" id="ARBA00022722"/>
    </source>
</evidence>
<dbReference type="EMBL" id="KI393888">
    <property type="protein sequence ID" value="ERN06650.1"/>
    <property type="molecule type" value="Genomic_DNA"/>
</dbReference>
<dbReference type="GO" id="GO:0005634">
    <property type="term" value="C:nucleus"/>
    <property type="evidence" value="ECO:0000318"/>
    <property type="project" value="GO_Central"/>
</dbReference>
<dbReference type="SMART" id="SM00479">
    <property type="entry name" value="EXOIII"/>
    <property type="match status" value="1"/>
</dbReference>
<dbReference type="InterPro" id="IPR036397">
    <property type="entry name" value="RNaseH_sf"/>
</dbReference>
<gene>
    <name evidence="9" type="ORF">AMTR_s00058p00183930</name>
</gene>
<dbReference type="SUPFAM" id="SSF53098">
    <property type="entry name" value="Ribonuclease H-like"/>
    <property type="match status" value="1"/>
</dbReference>
<organism evidence="9 10">
    <name type="scientific">Amborella trichopoda</name>
    <dbReference type="NCBI Taxonomy" id="13333"/>
    <lineage>
        <taxon>Eukaryota</taxon>
        <taxon>Viridiplantae</taxon>
        <taxon>Streptophyta</taxon>
        <taxon>Embryophyta</taxon>
        <taxon>Tracheophyta</taxon>
        <taxon>Spermatophyta</taxon>
        <taxon>Magnoliopsida</taxon>
        <taxon>Amborellales</taxon>
        <taxon>Amborellaceae</taxon>
        <taxon>Amborella</taxon>
    </lineage>
</organism>
<dbReference type="GO" id="GO:0004527">
    <property type="term" value="F:exonuclease activity"/>
    <property type="evidence" value="ECO:0000318"/>
    <property type="project" value="GO_Central"/>
</dbReference>
<sequence>MEHLIEHMRASYHSVHEPECDICGKHFRSLDSLREHVIGRLPKVQCAEVFNAGGCNICLRTFESSEALKKHKQICQMYPAHCPGLRAQMYRVNSSQSQGMEAAALDCKMVGGGGDGSLDLCARVCIIDEHENIIFHTYIKPHVPITNYRYEMTGIRVEHMREAMPLKQVQRTVEEILYNGEAPWRARSRGGRARVLVGHGLDHDLKCLEIDYPDHLIRDTAKYPPLLKTSKLSNTLKYLTQAYLGYEIQTGVNDPYEDAAATMRLYKRMRSQDHPLEDPLPPNATLNSNNLPPWRLQEFEKMTPDAMLEISRSDYYCWCLDSKQG</sequence>
<keyword evidence="4" id="KW-0540">Nuclease</keyword>
<dbReference type="InterPro" id="IPR012337">
    <property type="entry name" value="RNaseH-like_sf"/>
</dbReference>
<dbReference type="STRING" id="13333.W1PHR4"/>
<keyword evidence="5" id="KW-0378">Hydrolase</keyword>
<dbReference type="Pfam" id="PF00929">
    <property type="entry name" value="RNase_T"/>
    <property type="match status" value="1"/>
</dbReference>
<proteinExistence type="inferred from homology"/>
<dbReference type="InterPro" id="IPR013087">
    <property type="entry name" value="Znf_C2H2_type"/>
</dbReference>
<evidence type="ECO:0000256" key="5">
    <source>
        <dbReference type="ARBA" id="ARBA00022801"/>
    </source>
</evidence>
<evidence type="ECO:0000313" key="10">
    <source>
        <dbReference type="Proteomes" id="UP000017836"/>
    </source>
</evidence>
<dbReference type="InterPro" id="IPR047021">
    <property type="entry name" value="REXO1/3/4-like"/>
</dbReference>
<comment type="subcellular location">
    <subcellularLocation>
        <location evidence="1">Nucleus</location>
    </subcellularLocation>
</comment>
<dbReference type="Gramene" id="ERN06650">
    <property type="protein sequence ID" value="ERN06650"/>
    <property type="gene ID" value="AMTR_s00058p00183930"/>
</dbReference>
<dbReference type="GO" id="GO:0006396">
    <property type="term" value="P:RNA processing"/>
    <property type="evidence" value="ECO:0000318"/>
    <property type="project" value="GO_Central"/>
</dbReference>
<dbReference type="Pfam" id="PF13913">
    <property type="entry name" value="zf-C2HC_2"/>
    <property type="match status" value="1"/>
</dbReference>
<dbReference type="Pfam" id="PF13912">
    <property type="entry name" value="zf-C2H2_6"/>
    <property type="match status" value="1"/>
</dbReference>
<protein>
    <recommendedName>
        <fullName evidence="3">RNA exonuclease 4</fullName>
    </recommendedName>
</protein>
<dbReference type="OMA" id="CARICVI"/>
<feature type="domain" description="Exonuclease" evidence="8">
    <location>
        <begin position="101"/>
        <end position="275"/>
    </location>
</feature>
<keyword evidence="7" id="KW-0539">Nucleus</keyword>
<dbReference type="GO" id="GO:0006364">
    <property type="term" value="P:rRNA processing"/>
    <property type="evidence" value="ECO:0007669"/>
    <property type="project" value="InterPro"/>
</dbReference>
<evidence type="ECO:0000256" key="2">
    <source>
        <dbReference type="ARBA" id="ARBA00010489"/>
    </source>
</evidence>
<dbReference type="InterPro" id="IPR013520">
    <property type="entry name" value="Ribonucl_H"/>
</dbReference>
<keyword evidence="10" id="KW-1185">Reference proteome</keyword>
<dbReference type="PANTHER" id="PTHR12801">
    <property type="entry name" value="RNA EXONUCLEASE REXO1 / RECO3 FAMILY MEMBER-RELATED"/>
    <property type="match status" value="1"/>
</dbReference>
<dbReference type="HOGENOM" id="CLU_049519_0_0_1"/>
<dbReference type="eggNOG" id="KOG2249">
    <property type="taxonomic scope" value="Eukaryota"/>
</dbReference>
<dbReference type="Gene3D" id="3.30.420.10">
    <property type="entry name" value="Ribonuclease H-like superfamily/Ribonuclease H"/>
    <property type="match status" value="1"/>
</dbReference>
<reference evidence="10" key="1">
    <citation type="journal article" date="2013" name="Science">
        <title>The Amborella genome and the evolution of flowering plants.</title>
        <authorList>
            <consortium name="Amborella Genome Project"/>
        </authorList>
    </citation>
    <scope>NUCLEOTIDE SEQUENCE [LARGE SCALE GENOMIC DNA]</scope>
</reference>